<evidence type="ECO:0008006" key="4">
    <source>
        <dbReference type="Google" id="ProtNLM"/>
    </source>
</evidence>
<gene>
    <name evidence="3" type="ORF">METZ01_LOCUS306838</name>
</gene>
<feature type="transmembrane region" description="Helical" evidence="2">
    <location>
        <begin position="6"/>
        <end position="27"/>
    </location>
</feature>
<evidence type="ECO:0000256" key="1">
    <source>
        <dbReference type="SAM" id="MobiDB-lite"/>
    </source>
</evidence>
<name>A0A382MYC7_9ZZZZ</name>
<accession>A0A382MYC7</accession>
<evidence type="ECO:0000256" key="2">
    <source>
        <dbReference type="SAM" id="Phobius"/>
    </source>
</evidence>
<sequence length="281" mass="30247">MVDDGVARSLFLTGLMVTSVLVGVLFFDIQKEGENLAPVIEGDVPTNILFGSIDSLSLSILDEEMAGLTVTVFLDGVEIQDQLDENGNLVIDISQLGIGSHAIKVEAVDSLGQESKWSAAFMIEYPDEGYTVLVVSSNEIIVERGDSTTASGVLVHQNMDTCDLEWSDGDIDEFSLNLPFDEDGGFDLGFSNVQENLTISVRGTCGAWVNSSETKIFNIIVTEPAAEPEPTQGCTDPEANNYDEAAEEDDGSCTYDEEPEPTSGCTDPEANNYDEAAEEDD</sequence>
<keyword evidence="2" id="KW-0472">Membrane</keyword>
<feature type="compositionally biased region" description="Acidic residues" evidence="1">
    <location>
        <begin position="244"/>
        <end position="260"/>
    </location>
</feature>
<proteinExistence type="predicted"/>
<feature type="region of interest" description="Disordered" evidence="1">
    <location>
        <begin position="227"/>
        <end position="281"/>
    </location>
</feature>
<protein>
    <recommendedName>
        <fullName evidence="4">Bacterial Ig-like domain-containing protein</fullName>
    </recommendedName>
</protein>
<dbReference type="AlphaFoldDB" id="A0A382MYC7"/>
<keyword evidence="2" id="KW-0812">Transmembrane</keyword>
<evidence type="ECO:0000313" key="3">
    <source>
        <dbReference type="EMBL" id="SVC53984.1"/>
    </source>
</evidence>
<organism evidence="3">
    <name type="scientific">marine metagenome</name>
    <dbReference type="NCBI Taxonomy" id="408172"/>
    <lineage>
        <taxon>unclassified sequences</taxon>
        <taxon>metagenomes</taxon>
        <taxon>ecological metagenomes</taxon>
    </lineage>
</organism>
<feature type="non-terminal residue" evidence="3">
    <location>
        <position position="281"/>
    </location>
</feature>
<dbReference type="EMBL" id="UINC01096799">
    <property type="protein sequence ID" value="SVC53984.1"/>
    <property type="molecule type" value="Genomic_DNA"/>
</dbReference>
<keyword evidence="2" id="KW-1133">Transmembrane helix</keyword>
<reference evidence="3" key="1">
    <citation type="submission" date="2018-05" db="EMBL/GenBank/DDBJ databases">
        <authorList>
            <person name="Lanie J.A."/>
            <person name="Ng W.-L."/>
            <person name="Kazmierczak K.M."/>
            <person name="Andrzejewski T.M."/>
            <person name="Davidsen T.M."/>
            <person name="Wayne K.J."/>
            <person name="Tettelin H."/>
            <person name="Glass J.I."/>
            <person name="Rusch D."/>
            <person name="Podicherti R."/>
            <person name="Tsui H.-C.T."/>
            <person name="Winkler M.E."/>
        </authorList>
    </citation>
    <scope>NUCLEOTIDE SEQUENCE</scope>
</reference>